<evidence type="ECO:0000256" key="5">
    <source>
        <dbReference type="ARBA" id="ARBA00022723"/>
    </source>
</evidence>
<dbReference type="RefSeq" id="WP_106523611.1">
    <property type="nucleotide sequence ID" value="NZ_PYGD01000006.1"/>
</dbReference>
<protein>
    <recommendedName>
        <fullName evidence="1">DNA ligase (ATP)</fullName>
        <ecNumber evidence="1">6.5.1.1</ecNumber>
    </recommendedName>
</protein>
<dbReference type="PROSITE" id="PS00697">
    <property type="entry name" value="DNA_LIGASE_A1"/>
    <property type="match status" value="1"/>
</dbReference>
<dbReference type="GO" id="GO:0006310">
    <property type="term" value="P:DNA recombination"/>
    <property type="evidence" value="ECO:0007669"/>
    <property type="project" value="UniProtKB-KW"/>
</dbReference>
<dbReference type="EC" id="6.5.1.1" evidence="1"/>
<dbReference type="PROSITE" id="PS50160">
    <property type="entry name" value="DNA_LIGASE_A3"/>
    <property type="match status" value="1"/>
</dbReference>
<keyword evidence="3" id="KW-0132">Cell division</keyword>
<dbReference type="GO" id="GO:0006260">
    <property type="term" value="P:DNA replication"/>
    <property type="evidence" value="ECO:0007669"/>
    <property type="project" value="UniProtKB-KW"/>
</dbReference>
<dbReference type="GO" id="GO:0006281">
    <property type="term" value="P:DNA repair"/>
    <property type="evidence" value="ECO:0007669"/>
    <property type="project" value="UniProtKB-KW"/>
</dbReference>
<evidence type="ECO:0000256" key="10">
    <source>
        <dbReference type="ARBA" id="ARBA00023172"/>
    </source>
</evidence>
<dbReference type="InterPro" id="IPR026333">
    <property type="entry name" value="ATP_dep_DNA_lig_pp_1105_fam"/>
</dbReference>
<name>A0A2P8D190_9BACT</name>
<keyword evidence="11" id="KW-0234">DNA repair</keyword>
<evidence type="ECO:0000259" key="14">
    <source>
        <dbReference type="PROSITE" id="PS50160"/>
    </source>
</evidence>
<keyword evidence="4" id="KW-0235">DNA replication</keyword>
<evidence type="ECO:0000256" key="7">
    <source>
        <dbReference type="ARBA" id="ARBA00022763"/>
    </source>
</evidence>
<evidence type="ECO:0000256" key="11">
    <source>
        <dbReference type="ARBA" id="ARBA00023204"/>
    </source>
</evidence>
<proteinExistence type="predicted"/>
<evidence type="ECO:0000256" key="1">
    <source>
        <dbReference type="ARBA" id="ARBA00012727"/>
    </source>
</evidence>
<dbReference type="InterPro" id="IPR012308">
    <property type="entry name" value="DNA_ligase_ATP-dep_N"/>
</dbReference>
<evidence type="ECO:0000256" key="4">
    <source>
        <dbReference type="ARBA" id="ARBA00022705"/>
    </source>
</evidence>
<evidence type="ECO:0000256" key="13">
    <source>
        <dbReference type="ARBA" id="ARBA00034003"/>
    </source>
</evidence>
<evidence type="ECO:0000313" key="16">
    <source>
        <dbReference type="Proteomes" id="UP000240572"/>
    </source>
</evidence>
<keyword evidence="6" id="KW-0547">Nucleotide-binding</keyword>
<dbReference type="CDD" id="cd07972">
    <property type="entry name" value="OBF_DNA_ligase_Arch_LigB"/>
    <property type="match status" value="1"/>
</dbReference>
<dbReference type="Gene3D" id="1.10.3260.10">
    <property type="entry name" value="DNA ligase, ATP-dependent, N-terminal domain"/>
    <property type="match status" value="1"/>
</dbReference>
<comment type="caution">
    <text evidence="15">The sequence shown here is derived from an EMBL/GenBank/DDBJ whole genome shotgun (WGS) entry which is preliminary data.</text>
</comment>
<dbReference type="Proteomes" id="UP000240572">
    <property type="component" value="Unassembled WGS sequence"/>
</dbReference>
<keyword evidence="9" id="KW-0460">Magnesium</keyword>
<keyword evidence="12" id="KW-0131">Cell cycle</keyword>
<keyword evidence="5" id="KW-0479">Metal-binding</keyword>
<dbReference type="GO" id="GO:0003910">
    <property type="term" value="F:DNA ligase (ATP) activity"/>
    <property type="evidence" value="ECO:0007669"/>
    <property type="project" value="UniProtKB-EC"/>
</dbReference>
<dbReference type="SUPFAM" id="SSF56091">
    <property type="entry name" value="DNA ligase/mRNA capping enzyme, catalytic domain"/>
    <property type="match status" value="1"/>
</dbReference>
<evidence type="ECO:0000256" key="2">
    <source>
        <dbReference type="ARBA" id="ARBA00022598"/>
    </source>
</evidence>
<dbReference type="Pfam" id="PF04675">
    <property type="entry name" value="DNA_ligase_A_N"/>
    <property type="match status" value="1"/>
</dbReference>
<dbReference type="PANTHER" id="PTHR45674">
    <property type="entry name" value="DNA LIGASE 1/3 FAMILY MEMBER"/>
    <property type="match status" value="1"/>
</dbReference>
<sequence>MKAFTALFTAIEQTTKTNAKIEALVQYFATAPAPDVLWCIAILTGKTPKRTVKTAELKAWAAEQAGLPFWLFEESYHIVGDLAETITLCLPEPLATSNYSLTDTIQFLHNLAALSEADKKQQVTGRWSELQATERFVFNKLITGNFRMGVSRQLVIKALARFYDREENEIAHRLMGQWQPQETTLPALLSGAGTTDRSYQPYPFFLAYQLDMEPEMLGNIADWQVEDKFDGIRGQIIVRDGQLFVWSRGEELLTDKFPEFAPLAGLLPDGTVLDGEIIPWRDGQPLPFALMQTRISRKAITRKALQDAPLVMVCYDLLEEHGTDIRNKPLRERRHALAALLQQLPEPVPLILSPELFCTGWEEVRQARLGSRSRNCEGLMLKRKDSVYETGRRRGNWWKWKVDPFTIDGVLIYAQQGHGRRANLLTDYTFAVWDGDVLVPFTKAYSGLTDKELLEVDNWIKRHTLEKFGPVRSVQPVLVFELAFEGINLSSRHKSGVALRFPRITRWRRDKPASEANTKQDLLDLIAMGNL</sequence>
<dbReference type="InterPro" id="IPR050191">
    <property type="entry name" value="ATP-dep_DNA_ligase"/>
</dbReference>
<evidence type="ECO:0000256" key="3">
    <source>
        <dbReference type="ARBA" id="ARBA00022618"/>
    </source>
</evidence>
<dbReference type="InterPro" id="IPR012309">
    <property type="entry name" value="DNA_ligase_ATP-dep_C"/>
</dbReference>
<dbReference type="InterPro" id="IPR016059">
    <property type="entry name" value="DNA_ligase_ATP-dep_CS"/>
</dbReference>
<evidence type="ECO:0000256" key="12">
    <source>
        <dbReference type="ARBA" id="ARBA00023306"/>
    </source>
</evidence>
<dbReference type="NCBIfam" id="NF006701">
    <property type="entry name" value="PRK09247.1"/>
    <property type="match status" value="1"/>
</dbReference>
<dbReference type="AlphaFoldDB" id="A0A2P8D190"/>
<dbReference type="SUPFAM" id="SSF117018">
    <property type="entry name" value="ATP-dependent DNA ligase DNA-binding domain"/>
    <property type="match status" value="1"/>
</dbReference>
<dbReference type="InterPro" id="IPR012340">
    <property type="entry name" value="NA-bd_OB-fold"/>
</dbReference>
<organism evidence="15 16">
    <name type="scientific">Taibaiella chishuiensis</name>
    <dbReference type="NCBI Taxonomy" id="1434707"/>
    <lineage>
        <taxon>Bacteria</taxon>
        <taxon>Pseudomonadati</taxon>
        <taxon>Bacteroidota</taxon>
        <taxon>Chitinophagia</taxon>
        <taxon>Chitinophagales</taxon>
        <taxon>Chitinophagaceae</taxon>
        <taxon>Taibaiella</taxon>
    </lineage>
</organism>
<dbReference type="InterPro" id="IPR012310">
    <property type="entry name" value="DNA_ligase_ATP-dep_cent"/>
</dbReference>
<comment type="catalytic activity">
    <reaction evidence="13">
        <text>ATP + (deoxyribonucleotide)n-3'-hydroxyl + 5'-phospho-(deoxyribonucleotide)m = (deoxyribonucleotide)n+m + AMP + diphosphate.</text>
        <dbReference type="EC" id="6.5.1.1"/>
    </reaction>
</comment>
<dbReference type="InterPro" id="IPR036599">
    <property type="entry name" value="DNA_ligase_N_sf"/>
</dbReference>
<dbReference type="SUPFAM" id="SSF50249">
    <property type="entry name" value="Nucleic acid-binding proteins"/>
    <property type="match status" value="1"/>
</dbReference>
<dbReference type="CDD" id="cd07897">
    <property type="entry name" value="Adenylation_DNA_ligase_Bac1"/>
    <property type="match status" value="1"/>
</dbReference>
<keyword evidence="8" id="KW-0067">ATP-binding</keyword>
<evidence type="ECO:0000256" key="9">
    <source>
        <dbReference type="ARBA" id="ARBA00022842"/>
    </source>
</evidence>
<gene>
    <name evidence="15" type="ORF">B0I18_1068</name>
</gene>
<keyword evidence="2 15" id="KW-0436">Ligase</keyword>
<dbReference type="GO" id="GO:0051301">
    <property type="term" value="P:cell division"/>
    <property type="evidence" value="ECO:0007669"/>
    <property type="project" value="UniProtKB-KW"/>
</dbReference>
<dbReference type="GO" id="GO:0003677">
    <property type="term" value="F:DNA binding"/>
    <property type="evidence" value="ECO:0007669"/>
    <property type="project" value="InterPro"/>
</dbReference>
<dbReference type="GO" id="GO:0005524">
    <property type="term" value="F:ATP binding"/>
    <property type="evidence" value="ECO:0007669"/>
    <property type="project" value="UniProtKB-KW"/>
</dbReference>
<keyword evidence="16" id="KW-1185">Reference proteome</keyword>
<dbReference type="Pfam" id="PF01068">
    <property type="entry name" value="DNA_ligase_A_M"/>
    <property type="match status" value="1"/>
</dbReference>
<dbReference type="OrthoDB" id="9767858at2"/>
<dbReference type="Gene3D" id="3.30.470.30">
    <property type="entry name" value="DNA ligase/mRNA capping enzyme"/>
    <property type="match status" value="1"/>
</dbReference>
<evidence type="ECO:0000256" key="6">
    <source>
        <dbReference type="ARBA" id="ARBA00022741"/>
    </source>
</evidence>
<keyword evidence="7" id="KW-0227">DNA damage</keyword>
<dbReference type="PANTHER" id="PTHR45674:SF13">
    <property type="entry name" value="DNA LIGASE-RELATED"/>
    <property type="match status" value="1"/>
</dbReference>
<dbReference type="EMBL" id="PYGD01000006">
    <property type="protein sequence ID" value="PSK91000.1"/>
    <property type="molecule type" value="Genomic_DNA"/>
</dbReference>
<evidence type="ECO:0000313" key="15">
    <source>
        <dbReference type="EMBL" id="PSK91000.1"/>
    </source>
</evidence>
<dbReference type="GO" id="GO:0046872">
    <property type="term" value="F:metal ion binding"/>
    <property type="evidence" value="ECO:0007669"/>
    <property type="project" value="UniProtKB-KW"/>
</dbReference>
<reference evidence="15 16" key="1">
    <citation type="submission" date="2018-03" db="EMBL/GenBank/DDBJ databases">
        <title>Genomic Encyclopedia of Type Strains, Phase III (KMG-III): the genomes of soil and plant-associated and newly described type strains.</title>
        <authorList>
            <person name="Whitman W."/>
        </authorList>
    </citation>
    <scope>NUCLEOTIDE SEQUENCE [LARGE SCALE GENOMIC DNA]</scope>
    <source>
        <strain evidence="15 16">CGMCC 1.12700</strain>
    </source>
</reference>
<accession>A0A2P8D190</accession>
<dbReference type="NCBIfam" id="TIGR04120">
    <property type="entry name" value="DNA_lig_bact"/>
    <property type="match status" value="1"/>
</dbReference>
<feature type="domain" description="ATP-dependent DNA ligase family profile" evidence="14">
    <location>
        <begin position="303"/>
        <end position="434"/>
    </location>
</feature>
<keyword evidence="10" id="KW-0233">DNA recombination</keyword>
<dbReference type="Gene3D" id="2.40.50.140">
    <property type="entry name" value="Nucleic acid-binding proteins"/>
    <property type="match status" value="1"/>
</dbReference>
<dbReference type="Pfam" id="PF04679">
    <property type="entry name" value="DNA_ligase_A_C"/>
    <property type="match status" value="1"/>
</dbReference>
<evidence type="ECO:0000256" key="8">
    <source>
        <dbReference type="ARBA" id="ARBA00022840"/>
    </source>
</evidence>